<reference evidence="2 3" key="1">
    <citation type="submission" date="2020-10" db="EMBL/GenBank/DDBJ databases">
        <title>Sequencing the genomes of 1000 actinobacteria strains.</title>
        <authorList>
            <person name="Klenk H.-P."/>
        </authorList>
    </citation>
    <scope>NUCLEOTIDE SEQUENCE [LARGE SCALE GENOMIC DNA]</scope>
    <source>
        <strain evidence="2 3">DSM 43173</strain>
    </source>
</reference>
<comment type="caution">
    <text evidence="2">The sequence shown here is derived from an EMBL/GenBank/DDBJ whole genome shotgun (WGS) entry which is preliminary data.</text>
</comment>
<protein>
    <submittedName>
        <fullName evidence="2">Uncharacterized protein</fullName>
    </submittedName>
</protein>
<accession>A0ABR9LTS7</accession>
<name>A0ABR9LTS7_9ACTN</name>
<keyword evidence="3" id="KW-1185">Reference proteome</keyword>
<feature type="chain" id="PRO_5046579725" evidence="1">
    <location>
        <begin position="31"/>
        <end position="38"/>
    </location>
</feature>
<proteinExistence type="predicted"/>
<evidence type="ECO:0000313" key="2">
    <source>
        <dbReference type="EMBL" id="MBE1583770.1"/>
    </source>
</evidence>
<gene>
    <name evidence="2" type="ORF">H4W80_002028</name>
</gene>
<evidence type="ECO:0000256" key="1">
    <source>
        <dbReference type="SAM" id="SignalP"/>
    </source>
</evidence>
<evidence type="ECO:0000313" key="3">
    <source>
        <dbReference type="Proteomes" id="UP000633509"/>
    </source>
</evidence>
<dbReference type="EMBL" id="JADBEK010000001">
    <property type="protein sequence ID" value="MBE1583770.1"/>
    <property type="molecule type" value="Genomic_DNA"/>
</dbReference>
<feature type="signal peptide" evidence="1">
    <location>
        <begin position="1"/>
        <end position="30"/>
    </location>
</feature>
<keyword evidence="1" id="KW-0732">Signal</keyword>
<sequence length="38" mass="3611">MSAIKRFTAALATVAAVSAAGALMVGPASAADRTFGAS</sequence>
<dbReference type="Proteomes" id="UP000633509">
    <property type="component" value="Unassembled WGS sequence"/>
</dbReference>
<organism evidence="2 3">
    <name type="scientific">Nonomuraea angiospora</name>
    <dbReference type="NCBI Taxonomy" id="46172"/>
    <lineage>
        <taxon>Bacteria</taxon>
        <taxon>Bacillati</taxon>
        <taxon>Actinomycetota</taxon>
        <taxon>Actinomycetes</taxon>
        <taxon>Streptosporangiales</taxon>
        <taxon>Streptosporangiaceae</taxon>
        <taxon>Nonomuraea</taxon>
    </lineage>
</organism>